<dbReference type="RefSeq" id="WP_166154449.1">
    <property type="nucleotide sequence ID" value="NZ_JAAOIW010000015.1"/>
</dbReference>
<dbReference type="InterPro" id="IPR013589">
    <property type="entry name" value="Bac_transglu_N"/>
</dbReference>
<proteinExistence type="predicted"/>
<dbReference type="SMART" id="SM00460">
    <property type="entry name" value="TGc"/>
    <property type="match status" value="1"/>
</dbReference>
<dbReference type="SUPFAM" id="SSF54001">
    <property type="entry name" value="Cysteine proteinases"/>
    <property type="match status" value="1"/>
</dbReference>
<reference evidence="2" key="1">
    <citation type="submission" date="2020-03" db="EMBL/GenBank/DDBJ databases">
        <title>Draft sequencing of Paenibacilllus sp. S3N08.</title>
        <authorList>
            <person name="Kim D.-U."/>
        </authorList>
    </citation>
    <scope>NUCLEOTIDE SEQUENCE</scope>
    <source>
        <strain evidence="2">S3N08</strain>
    </source>
</reference>
<dbReference type="Proteomes" id="UP001165962">
    <property type="component" value="Unassembled WGS sequence"/>
</dbReference>
<dbReference type="Pfam" id="PF08379">
    <property type="entry name" value="Bact_transglu_N"/>
    <property type="match status" value="1"/>
</dbReference>
<dbReference type="InterPro" id="IPR038765">
    <property type="entry name" value="Papain-like_cys_pep_sf"/>
</dbReference>
<dbReference type="Pfam" id="PF01841">
    <property type="entry name" value="Transglut_core"/>
    <property type="match status" value="1"/>
</dbReference>
<name>A0ABX0JEI6_9BACL</name>
<feature type="domain" description="Transglutaminase-like" evidence="1">
    <location>
        <begin position="518"/>
        <end position="585"/>
    </location>
</feature>
<dbReference type="PANTHER" id="PTHR33490:SF6">
    <property type="entry name" value="SLL1049 PROTEIN"/>
    <property type="match status" value="1"/>
</dbReference>
<sequence length="629" mass="72240">MLSRVADSLYWMGRNIERAENNARILSVQLIQMLESSEEEILANHDWKIIFEICASKESFELFKQLHGTDTVHGDAIIQHLSFAEGNPNSIANCVRMARENARYTRTHLPNDFWEIWNGFYLYTQQARVSNGSKKDIQYFLQQMKMTSLTAQGDIESSMSRGVAYRFIKIGKWLERAEKTARILNVISNANGKNEQGRPGENYYYWRSALQLVNGYEAYLKQFPPLMDSKTVLSFLIADDDFPRSIRYCMNHVRDAIHELENGKVTKYSWEMYASLDALMDEFDEVKIKELNSDELSAFLDQFQNSCNEIGRIFAKTYYLVEPVTLLGKDGNAGFQLQYQNTGARSFMKYQIVHTNTFEYESAVDQSMNTIRLKPLTDECQRLVAYRADILPASLTKEHTDLWGNQVETFFIPEQHFLLEVKTTSVVSIQRSPFIHRIDYSPEMEAIFHSELFRLHYLAYLNDTGYTYLLPHQVQEVIDDIGKVENPVQFAIDVMKYLFEKFTYNGDSTNVDTKAQESFELKRGVCQDTTHVMLGILRAKHIPARYVSGYLYVGEDSALRGDSATHAWVEVMVPGVGWVGLDPTNNVEALENHIRVGTGRDYADVSPLQGVYRGGNQKLDVRVSVTLVD</sequence>
<dbReference type="Gene3D" id="3.10.620.30">
    <property type="match status" value="1"/>
</dbReference>
<dbReference type="InterPro" id="IPR007296">
    <property type="entry name" value="DUF403"/>
</dbReference>
<dbReference type="PANTHER" id="PTHR33490">
    <property type="entry name" value="BLR5614 PROTEIN-RELATED"/>
    <property type="match status" value="1"/>
</dbReference>
<dbReference type="Pfam" id="PF04168">
    <property type="entry name" value="Alpha-E"/>
    <property type="match status" value="1"/>
</dbReference>
<keyword evidence="3" id="KW-1185">Reference proteome</keyword>
<dbReference type="EMBL" id="JAAOIW010000015">
    <property type="protein sequence ID" value="NHN33963.1"/>
    <property type="molecule type" value="Genomic_DNA"/>
</dbReference>
<comment type="caution">
    <text evidence="2">The sequence shown here is derived from an EMBL/GenBank/DDBJ whole genome shotgun (WGS) entry which is preliminary data.</text>
</comment>
<evidence type="ECO:0000313" key="2">
    <source>
        <dbReference type="EMBL" id="NHN33963.1"/>
    </source>
</evidence>
<organism evidence="2 3">
    <name type="scientific">Paenibacillus agricola</name>
    <dbReference type="NCBI Taxonomy" id="2716264"/>
    <lineage>
        <taxon>Bacteria</taxon>
        <taxon>Bacillati</taxon>
        <taxon>Bacillota</taxon>
        <taxon>Bacilli</taxon>
        <taxon>Bacillales</taxon>
        <taxon>Paenibacillaceae</taxon>
        <taxon>Paenibacillus</taxon>
    </lineage>
</organism>
<accession>A0ABX0JEI6</accession>
<evidence type="ECO:0000259" key="1">
    <source>
        <dbReference type="SMART" id="SM00460"/>
    </source>
</evidence>
<dbReference type="InterPro" id="IPR002931">
    <property type="entry name" value="Transglutaminase-like"/>
</dbReference>
<evidence type="ECO:0000313" key="3">
    <source>
        <dbReference type="Proteomes" id="UP001165962"/>
    </source>
</evidence>
<protein>
    <submittedName>
        <fullName evidence="2">Protein containing transglutaminase-like domain, cysteine protease</fullName>
    </submittedName>
</protein>
<gene>
    <name evidence="2" type="ORF">G9U52_29520</name>
</gene>